<dbReference type="GO" id="GO:0008964">
    <property type="term" value="F:phosphoenolpyruvate carboxylase activity"/>
    <property type="evidence" value="ECO:0007669"/>
    <property type="project" value="UniProtKB-UniRule"/>
</dbReference>
<keyword evidence="14" id="KW-1185">Reference proteome</keyword>
<dbReference type="EMBL" id="VHSG01000022">
    <property type="protein sequence ID" value="TQV71190.1"/>
    <property type="molecule type" value="Genomic_DNA"/>
</dbReference>
<dbReference type="AlphaFoldDB" id="A0A545T1U9"/>
<evidence type="ECO:0000256" key="10">
    <source>
        <dbReference type="HAMAP-Rule" id="MF_00595"/>
    </source>
</evidence>
<dbReference type="RefSeq" id="WP_142928732.1">
    <property type="nucleotide sequence ID" value="NZ_ML660100.1"/>
</dbReference>
<name>A0A545T1U9_9GAMM</name>
<dbReference type="InterPro" id="IPR018129">
    <property type="entry name" value="PEP_COase_Lys_AS"/>
</dbReference>
<protein>
    <recommendedName>
        <fullName evidence="5 10">Phosphoenolpyruvate carboxylase</fullName>
        <shortName evidence="10">PEPC</shortName>
        <shortName evidence="10">PEPCase</shortName>
        <ecNumber evidence="4 10">4.1.1.31</ecNumber>
    </recommendedName>
</protein>
<comment type="similarity">
    <text evidence="3 10">Belongs to the PEPCase type 1 family.</text>
</comment>
<accession>A0A545T1U9</accession>
<comment type="caution">
    <text evidence="13">The sequence shown here is derived from an EMBL/GenBank/DDBJ whole genome shotgun (WGS) entry which is preliminary data.</text>
</comment>
<keyword evidence="13" id="KW-0670">Pyruvate</keyword>
<proteinExistence type="inferred from homology"/>
<comment type="catalytic activity">
    <reaction evidence="9 10">
        <text>oxaloacetate + phosphate = phosphoenolpyruvate + hydrogencarbonate</text>
        <dbReference type="Rhea" id="RHEA:28370"/>
        <dbReference type="ChEBI" id="CHEBI:16452"/>
        <dbReference type="ChEBI" id="CHEBI:17544"/>
        <dbReference type="ChEBI" id="CHEBI:43474"/>
        <dbReference type="ChEBI" id="CHEBI:58702"/>
        <dbReference type="EC" id="4.1.1.31"/>
    </reaction>
</comment>
<evidence type="ECO:0000256" key="4">
    <source>
        <dbReference type="ARBA" id="ARBA00012305"/>
    </source>
</evidence>
<evidence type="ECO:0000256" key="6">
    <source>
        <dbReference type="ARBA" id="ARBA00022842"/>
    </source>
</evidence>
<dbReference type="GO" id="GO:0000287">
    <property type="term" value="F:magnesium ion binding"/>
    <property type="evidence" value="ECO:0007669"/>
    <property type="project" value="UniProtKB-UniRule"/>
</dbReference>
<keyword evidence="8 10" id="KW-0120">Carbon dioxide fixation</keyword>
<evidence type="ECO:0000256" key="2">
    <source>
        <dbReference type="ARBA" id="ARBA00003670"/>
    </source>
</evidence>
<dbReference type="Gene3D" id="1.20.1440.90">
    <property type="entry name" value="Phosphoenolpyruvate/pyruvate domain"/>
    <property type="match status" value="1"/>
</dbReference>
<dbReference type="Proteomes" id="UP000319732">
    <property type="component" value="Unassembled WGS sequence"/>
</dbReference>
<evidence type="ECO:0000256" key="9">
    <source>
        <dbReference type="ARBA" id="ARBA00048995"/>
    </source>
</evidence>
<dbReference type="GO" id="GO:0006107">
    <property type="term" value="P:oxaloacetate metabolic process"/>
    <property type="evidence" value="ECO:0007669"/>
    <property type="project" value="UniProtKB-UniRule"/>
</dbReference>
<dbReference type="GO" id="GO:0015977">
    <property type="term" value="P:carbon fixation"/>
    <property type="evidence" value="ECO:0007669"/>
    <property type="project" value="UniProtKB-UniRule"/>
</dbReference>
<dbReference type="InterPro" id="IPR022805">
    <property type="entry name" value="PEP_COase_bac/pln-type"/>
</dbReference>
<evidence type="ECO:0000313" key="13">
    <source>
        <dbReference type="EMBL" id="TQV71190.1"/>
    </source>
</evidence>
<keyword evidence="7 10" id="KW-0456">Lyase</keyword>
<reference evidence="13 14" key="1">
    <citation type="submission" date="2019-06" db="EMBL/GenBank/DDBJ databases">
        <title>Whole genome sequence for Cellvibrionaceae sp. R142.</title>
        <authorList>
            <person name="Wang G."/>
        </authorList>
    </citation>
    <scope>NUCLEOTIDE SEQUENCE [LARGE SCALE GENOMIC DNA]</scope>
    <source>
        <strain evidence="13 14">R142</strain>
    </source>
</reference>
<evidence type="ECO:0000256" key="7">
    <source>
        <dbReference type="ARBA" id="ARBA00023239"/>
    </source>
</evidence>
<dbReference type="EC" id="4.1.1.31" evidence="4 10"/>
<evidence type="ECO:0000256" key="5">
    <source>
        <dbReference type="ARBA" id="ARBA00022419"/>
    </source>
</evidence>
<dbReference type="PROSITE" id="PS00781">
    <property type="entry name" value="PEPCASE_1"/>
    <property type="match status" value="1"/>
</dbReference>
<sequence>MTSDIHAPLRDDVRRLGEILGDTIRDQVGEEIYDKVETIRSLAKSARQSGDWQPLLEIMSGLTDTELVPVARAFAQFLNYANIAEQHHRVRRRRAYSMNSEAPPEAGTLAELIPRLAQAGIAPEQIHKTVLEMRVELVLTAHPTEVTRRTLLRKHKDINNLLESLDRPDLTPDERQTLLNQLRRRIVASWRTDEIRRHKPTPVDEAKWGFATIEQTLWKALPQFCRHLDQQLQVHTGRPLPLDAAPIRIASWMGGDRDGNPNVTAAVTREVLLLARWEAADLLLRDIHELREDLSFSECNAALRQRVGDHPEPYRQLLREVRERLANTRAWAEARLKGAAADTAAGKPIYLDDAELLEPLRLAYQSLVDCGMAFIAAGALTDIIRRIACFGLTLVQLDIRQESSRHARAINEVTEYLGLGTYLDWNEEEKQAFLLRELASRRPLIPVDLPASDDTRETLDTFKALADQPASALGAYIISMATHPSDVLAVRLLQQEAGCRHPQRIAPLFETLDDLNGAADTIDRLLSVDWYKDDISGRQEVMIGYSDSAKDAGFFAASWGQYRAQEALNRVCEGHGIHLTLFHGRGGSASRGGGGPTHAALLSQPPGTIKGAVRVTEQGEVIQFKFGVLGIALRNLELYASATLEATLLPPPPPKPEWRQVIQTLAEESVTEYRRIVHREPRFVAYFRSVTPELELQRLSLGSRPAKRRPSGGVESLRAIPWVFAWTQMRMMLPAWLGTGKALAQQLERGNLALIQDMAEHWAFFGMLLGMQEMVLAKSDENVATYYEQRLLEDADLENLGTELRAGMRQAIDTLKAITGQELLHNIPVLRRSIDVRNPYVDPLHITQVELMRRLRKLEDGEAPILEQALMVSIAGIAAGLRNTG</sequence>
<dbReference type="InterPro" id="IPR033129">
    <property type="entry name" value="PEPCASE_His_AS"/>
</dbReference>
<feature type="active site" evidence="10 12">
    <location>
        <position position="550"/>
    </location>
</feature>
<dbReference type="Pfam" id="PF00311">
    <property type="entry name" value="PEPcase"/>
    <property type="match status" value="1"/>
</dbReference>
<evidence type="ECO:0000256" key="3">
    <source>
        <dbReference type="ARBA" id="ARBA00008346"/>
    </source>
</evidence>
<dbReference type="PRINTS" id="PR00150">
    <property type="entry name" value="PEPCARBXLASE"/>
</dbReference>
<dbReference type="PANTHER" id="PTHR30523:SF6">
    <property type="entry name" value="PHOSPHOENOLPYRUVATE CARBOXYLASE"/>
    <property type="match status" value="1"/>
</dbReference>
<evidence type="ECO:0000313" key="14">
    <source>
        <dbReference type="Proteomes" id="UP000319732"/>
    </source>
</evidence>
<dbReference type="SUPFAM" id="SSF51621">
    <property type="entry name" value="Phosphoenolpyruvate/pyruvate domain"/>
    <property type="match status" value="1"/>
</dbReference>
<evidence type="ECO:0000256" key="8">
    <source>
        <dbReference type="ARBA" id="ARBA00023300"/>
    </source>
</evidence>
<dbReference type="HAMAP" id="MF_00595">
    <property type="entry name" value="PEPcase_type1"/>
    <property type="match status" value="1"/>
</dbReference>
<evidence type="ECO:0000256" key="1">
    <source>
        <dbReference type="ARBA" id="ARBA00001946"/>
    </source>
</evidence>
<comment type="cofactor">
    <cofactor evidence="1 10">
        <name>Mg(2+)</name>
        <dbReference type="ChEBI" id="CHEBI:18420"/>
    </cofactor>
</comment>
<keyword evidence="6 10" id="KW-0460">Magnesium</keyword>
<evidence type="ECO:0000256" key="11">
    <source>
        <dbReference type="PROSITE-ProRule" id="PRU10111"/>
    </source>
</evidence>
<dbReference type="GO" id="GO:0006099">
    <property type="term" value="P:tricarboxylic acid cycle"/>
    <property type="evidence" value="ECO:0007669"/>
    <property type="project" value="InterPro"/>
</dbReference>
<gene>
    <name evidence="10" type="primary">ppc</name>
    <name evidence="13" type="ORF">FKG94_20095</name>
</gene>
<dbReference type="OrthoDB" id="9768133at2"/>
<comment type="function">
    <text evidence="2 10">Forms oxaloacetate, a four-carbon dicarboxylic acid source for the tricarboxylic acid cycle.</text>
</comment>
<dbReference type="NCBIfam" id="NF000584">
    <property type="entry name" value="PRK00009.1"/>
    <property type="match status" value="1"/>
</dbReference>
<dbReference type="PROSITE" id="PS00393">
    <property type="entry name" value="PEPCASE_2"/>
    <property type="match status" value="1"/>
</dbReference>
<evidence type="ECO:0000256" key="12">
    <source>
        <dbReference type="PROSITE-ProRule" id="PRU10112"/>
    </source>
</evidence>
<dbReference type="InterPro" id="IPR015813">
    <property type="entry name" value="Pyrv/PenolPyrv_kinase-like_dom"/>
</dbReference>
<organism evidence="13 14">
    <name type="scientific">Exilibacterium tricleocarpae</name>
    <dbReference type="NCBI Taxonomy" id="2591008"/>
    <lineage>
        <taxon>Bacteria</taxon>
        <taxon>Pseudomonadati</taxon>
        <taxon>Pseudomonadota</taxon>
        <taxon>Gammaproteobacteria</taxon>
        <taxon>Cellvibrionales</taxon>
        <taxon>Cellvibrionaceae</taxon>
        <taxon>Exilibacterium</taxon>
    </lineage>
</organism>
<dbReference type="PANTHER" id="PTHR30523">
    <property type="entry name" value="PHOSPHOENOLPYRUVATE CARBOXYLASE"/>
    <property type="match status" value="1"/>
</dbReference>
<feature type="active site" evidence="10 11">
    <location>
        <position position="142"/>
    </location>
</feature>
<dbReference type="InterPro" id="IPR021135">
    <property type="entry name" value="PEP_COase"/>
</dbReference>
<dbReference type="GO" id="GO:0005829">
    <property type="term" value="C:cytosol"/>
    <property type="evidence" value="ECO:0007669"/>
    <property type="project" value="TreeGrafter"/>
</dbReference>
<comment type="subunit">
    <text evidence="10">Homotetramer.</text>
</comment>